<protein>
    <submittedName>
        <fullName evidence="3">Helix-turn-helix transcriptional regulator</fullName>
    </submittedName>
</protein>
<evidence type="ECO:0000313" key="3">
    <source>
        <dbReference type="EMBL" id="MEQ3548837.1"/>
    </source>
</evidence>
<dbReference type="CDD" id="cd00093">
    <property type="entry name" value="HTH_XRE"/>
    <property type="match status" value="1"/>
</dbReference>
<dbReference type="PROSITE" id="PS50943">
    <property type="entry name" value="HTH_CROC1"/>
    <property type="match status" value="1"/>
</dbReference>
<dbReference type="InterPro" id="IPR001387">
    <property type="entry name" value="Cro/C1-type_HTH"/>
</dbReference>
<dbReference type="Proteomes" id="UP001494902">
    <property type="component" value="Unassembled WGS sequence"/>
</dbReference>
<organism evidence="3 4">
    <name type="scientific">Pseudonocardia nematodicida</name>
    <dbReference type="NCBI Taxonomy" id="1206997"/>
    <lineage>
        <taxon>Bacteria</taxon>
        <taxon>Bacillati</taxon>
        <taxon>Actinomycetota</taxon>
        <taxon>Actinomycetes</taxon>
        <taxon>Pseudonocardiales</taxon>
        <taxon>Pseudonocardiaceae</taxon>
        <taxon>Pseudonocardia</taxon>
    </lineage>
</organism>
<dbReference type="InterPro" id="IPR010982">
    <property type="entry name" value="Lambda_DNA-bd_dom_sf"/>
</dbReference>
<name>A0ABV1K313_9PSEU</name>
<feature type="domain" description="HTH cro/C1-type" evidence="2">
    <location>
        <begin position="17"/>
        <end position="85"/>
    </location>
</feature>
<sequence>MDRDGGTETAGPGARGLRAARLARGWSQADAARELAGLAARRGARDPRAGSLKTQLSRWENEHATPSPEHRALLAELYGSTPAGLGLEPAGPAADRDGGARLRAALARAAAVGPGETALLTEQLRVTADLGERLGPAAADDVLAAQVAQLRDLLVHCVHPARARELAGLLAGAALRAGDRERESGAPDRAWLSYGVADDAARRSGRDDVTGAVRDRRARLLREYGSDSPGAHRRGAGADDPHATPPGAEGRAPHGAGDAPVRVDRQGPPTEVDVEIGHGAHGRVP</sequence>
<feature type="region of interest" description="Disordered" evidence="1">
    <location>
        <begin position="222"/>
        <end position="285"/>
    </location>
</feature>
<dbReference type="Gene3D" id="1.10.260.40">
    <property type="entry name" value="lambda repressor-like DNA-binding domains"/>
    <property type="match status" value="1"/>
</dbReference>
<evidence type="ECO:0000313" key="4">
    <source>
        <dbReference type="Proteomes" id="UP001494902"/>
    </source>
</evidence>
<dbReference type="EMBL" id="JBEDNQ010000001">
    <property type="protein sequence ID" value="MEQ3548837.1"/>
    <property type="molecule type" value="Genomic_DNA"/>
</dbReference>
<dbReference type="SMART" id="SM00530">
    <property type="entry name" value="HTH_XRE"/>
    <property type="match status" value="1"/>
</dbReference>
<gene>
    <name evidence="3" type="ORF">WIS52_00010</name>
</gene>
<keyword evidence="4" id="KW-1185">Reference proteome</keyword>
<evidence type="ECO:0000256" key="1">
    <source>
        <dbReference type="SAM" id="MobiDB-lite"/>
    </source>
</evidence>
<reference evidence="3 4" key="1">
    <citation type="submission" date="2024-03" db="EMBL/GenBank/DDBJ databases">
        <title>Draft genome sequence of Pseudonocardia nematodicida JCM 31783.</title>
        <authorList>
            <person name="Butdee W."/>
            <person name="Duangmal K."/>
        </authorList>
    </citation>
    <scope>NUCLEOTIDE SEQUENCE [LARGE SCALE GENOMIC DNA]</scope>
    <source>
        <strain evidence="3 4">JCM 31783</strain>
    </source>
</reference>
<accession>A0ABV1K313</accession>
<dbReference type="RefSeq" id="WP_349295938.1">
    <property type="nucleotide sequence ID" value="NZ_JBEDNQ010000001.1"/>
</dbReference>
<comment type="caution">
    <text evidence="3">The sequence shown here is derived from an EMBL/GenBank/DDBJ whole genome shotgun (WGS) entry which is preliminary data.</text>
</comment>
<evidence type="ECO:0000259" key="2">
    <source>
        <dbReference type="PROSITE" id="PS50943"/>
    </source>
</evidence>
<proteinExistence type="predicted"/>